<dbReference type="PROSITE" id="PS51183">
    <property type="entry name" value="JMJN"/>
    <property type="match status" value="1"/>
</dbReference>
<dbReference type="SUPFAM" id="SSF46774">
    <property type="entry name" value="ARID-like"/>
    <property type="match status" value="1"/>
</dbReference>
<dbReference type="GO" id="GO:0010468">
    <property type="term" value="P:regulation of gene expression"/>
    <property type="evidence" value="ECO:0007669"/>
    <property type="project" value="TreeGrafter"/>
</dbReference>
<dbReference type="Pfam" id="PF00628">
    <property type="entry name" value="PHD"/>
    <property type="match status" value="1"/>
</dbReference>
<dbReference type="InterPro" id="IPR011011">
    <property type="entry name" value="Znf_FYVE_PHD"/>
</dbReference>
<dbReference type="GO" id="GO:0032452">
    <property type="term" value="F:histone demethylase activity"/>
    <property type="evidence" value="ECO:0007669"/>
    <property type="project" value="TreeGrafter"/>
</dbReference>
<dbReference type="SUPFAM" id="SSF57903">
    <property type="entry name" value="FYVE/PHD zinc finger"/>
    <property type="match status" value="1"/>
</dbReference>
<dbReference type="SMART" id="SM00249">
    <property type="entry name" value="PHD"/>
    <property type="match status" value="1"/>
</dbReference>
<accession>A0A8S9G634</accession>
<protein>
    <recommendedName>
        <fullName evidence="8">ARID domain-containing protein</fullName>
    </recommendedName>
</protein>
<dbReference type="InterPro" id="IPR019787">
    <property type="entry name" value="Znf_PHD-finger"/>
</dbReference>
<evidence type="ECO:0008006" key="8">
    <source>
        <dbReference type="Google" id="ProtNLM"/>
    </source>
</evidence>
<keyword evidence="2" id="KW-0863">Zinc-finger</keyword>
<comment type="caution">
    <text evidence="6">The sequence shown here is derived from an EMBL/GenBank/DDBJ whole genome shotgun (WGS) entry which is preliminary data.</text>
</comment>
<dbReference type="Pfam" id="PF02375">
    <property type="entry name" value="JmjN"/>
    <property type="match status" value="1"/>
</dbReference>
<dbReference type="Gene3D" id="2.60.120.650">
    <property type="entry name" value="Cupin"/>
    <property type="match status" value="1"/>
</dbReference>
<dbReference type="CDD" id="cd16100">
    <property type="entry name" value="ARID"/>
    <property type="match status" value="1"/>
</dbReference>
<dbReference type="GO" id="GO:0000785">
    <property type="term" value="C:chromatin"/>
    <property type="evidence" value="ECO:0007669"/>
    <property type="project" value="TreeGrafter"/>
</dbReference>
<dbReference type="PROSITE" id="PS51011">
    <property type="entry name" value="ARID"/>
    <property type="match status" value="1"/>
</dbReference>
<proteinExistence type="predicted"/>
<dbReference type="FunFam" id="3.30.40.10:FF:000507">
    <property type="entry name" value="Transcription factor jumonji (JmjC) domain-containing protein"/>
    <property type="match status" value="1"/>
</dbReference>
<evidence type="ECO:0000313" key="7">
    <source>
        <dbReference type="Proteomes" id="UP000712281"/>
    </source>
</evidence>
<dbReference type="FunFam" id="2.60.120.650:FF:000042">
    <property type="entry name" value="Transcription factor jumonji (JmjC) domain-containing protein"/>
    <property type="match status" value="1"/>
</dbReference>
<evidence type="ECO:0000259" key="5">
    <source>
        <dbReference type="PROSITE" id="PS51183"/>
    </source>
</evidence>
<keyword evidence="3" id="KW-0862">Zinc</keyword>
<reference evidence="6" key="1">
    <citation type="submission" date="2019-12" db="EMBL/GenBank/DDBJ databases">
        <title>Genome sequencing and annotation of Brassica cretica.</title>
        <authorList>
            <person name="Studholme D.J."/>
            <person name="Sarris P.F."/>
        </authorList>
    </citation>
    <scope>NUCLEOTIDE SEQUENCE</scope>
    <source>
        <strain evidence="6">PFS-001/15</strain>
        <tissue evidence="6">Leaf</tissue>
    </source>
</reference>
<sequence length="475" mass="53805">MCLVMGKGRAKAVEKRVLDQKLRGSLNVPSGPVYYPTEDEFKDPLDYIHKIKPEAEAYGICKIVPPSSWKPPFGLDLESVKFPTKTQEIHRLQFRPASCNSKTFQLEYSRFVEEHLGKKLKKRVVFEGDDLDLCKLFNAVKRFGGYDKVVKGKKWGEVYQFMSSGEKISKCAKHVLVQLQEPRVLETLLLNCERWQCDNHPLLQETEDLLATVKTDDGKHSTILPKIMDLITRVHSARTSGLSLGYNLEELPKLQTASLKLGWCYKTILLGSSSPSPELPEDLGKPSLQKIQQHLEAGQALKLLPEEYHIGKRLVELNDTGQEWAKRARKVVTDSGALALEGVFELISEGENLPVIAEEELQSLRARSMLHCVCLKPYNSRSMVSCSQCGEWYHTYCVKLHWRPEAYVCSACCPVAESSPKIDLPRLIEPKTPSLNHRRARRAVATDAAVGDLQWKSRKRIQRVAKRSPQVHILP</sequence>
<dbReference type="GO" id="GO:0008270">
    <property type="term" value="F:zinc ion binding"/>
    <property type="evidence" value="ECO:0007669"/>
    <property type="project" value="UniProtKB-KW"/>
</dbReference>
<evidence type="ECO:0000256" key="1">
    <source>
        <dbReference type="ARBA" id="ARBA00022723"/>
    </source>
</evidence>
<evidence type="ECO:0000256" key="2">
    <source>
        <dbReference type="ARBA" id="ARBA00022771"/>
    </source>
</evidence>
<evidence type="ECO:0000259" key="4">
    <source>
        <dbReference type="PROSITE" id="PS51011"/>
    </source>
</evidence>
<feature type="domain" description="ARID" evidence="4">
    <location>
        <begin position="98"/>
        <end position="192"/>
    </location>
</feature>
<dbReference type="InterPro" id="IPR001965">
    <property type="entry name" value="Znf_PHD"/>
</dbReference>
<evidence type="ECO:0000313" key="6">
    <source>
        <dbReference type="EMBL" id="KAF2539768.1"/>
    </source>
</evidence>
<gene>
    <name evidence="6" type="ORF">F2Q68_00019424</name>
</gene>
<dbReference type="PROSITE" id="PS01359">
    <property type="entry name" value="ZF_PHD_1"/>
    <property type="match status" value="1"/>
</dbReference>
<dbReference type="GO" id="GO:0005634">
    <property type="term" value="C:nucleus"/>
    <property type="evidence" value="ECO:0007669"/>
    <property type="project" value="TreeGrafter"/>
</dbReference>
<dbReference type="Pfam" id="PF01388">
    <property type="entry name" value="ARID"/>
    <property type="match status" value="1"/>
</dbReference>
<evidence type="ECO:0000256" key="3">
    <source>
        <dbReference type="ARBA" id="ARBA00022833"/>
    </source>
</evidence>
<dbReference type="InterPro" id="IPR036431">
    <property type="entry name" value="ARID_dom_sf"/>
</dbReference>
<dbReference type="Gene3D" id="3.30.40.10">
    <property type="entry name" value="Zinc/RING finger domain, C3HC4 (zinc finger)"/>
    <property type="match status" value="1"/>
</dbReference>
<dbReference type="PANTHER" id="PTHR10694:SF133">
    <property type="entry name" value="LYSINE-SPECIFIC DEMETHYLASE JMJ17"/>
    <property type="match status" value="1"/>
</dbReference>
<keyword evidence="1" id="KW-0479">Metal-binding</keyword>
<dbReference type="InterPro" id="IPR001606">
    <property type="entry name" value="ARID_dom"/>
</dbReference>
<dbReference type="GO" id="GO:0003677">
    <property type="term" value="F:DNA binding"/>
    <property type="evidence" value="ECO:0007669"/>
    <property type="project" value="InterPro"/>
</dbReference>
<dbReference type="InterPro" id="IPR003349">
    <property type="entry name" value="JmjN"/>
</dbReference>
<dbReference type="InterPro" id="IPR019786">
    <property type="entry name" value="Zinc_finger_PHD-type_CS"/>
</dbReference>
<dbReference type="Proteomes" id="UP000712281">
    <property type="component" value="Unassembled WGS sequence"/>
</dbReference>
<dbReference type="AlphaFoldDB" id="A0A8S9G634"/>
<name>A0A8S9G634_BRACR</name>
<feature type="domain" description="JmjN" evidence="5">
    <location>
        <begin position="31"/>
        <end position="72"/>
    </location>
</feature>
<dbReference type="SMART" id="SM00545">
    <property type="entry name" value="JmjN"/>
    <property type="match status" value="1"/>
</dbReference>
<dbReference type="SMART" id="SM00501">
    <property type="entry name" value="BRIGHT"/>
    <property type="match status" value="1"/>
</dbReference>
<dbReference type="InterPro" id="IPR013083">
    <property type="entry name" value="Znf_RING/FYVE/PHD"/>
</dbReference>
<dbReference type="EMBL" id="QGKW02002228">
    <property type="protein sequence ID" value="KAF2539768.1"/>
    <property type="molecule type" value="Genomic_DNA"/>
</dbReference>
<dbReference type="PANTHER" id="PTHR10694">
    <property type="entry name" value="LYSINE-SPECIFIC DEMETHYLASE"/>
    <property type="match status" value="1"/>
</dbReference>
<organism evidence="6 7">
    <name type="scientific">Brassica cretica</name>
    <name type="common">Mustard</name>
    <dbReference type="NCBI Taxonomy" id="69181"/>
    <lineage>
        <taxon>Eukaryota</taxon>
        <taxon>Viridiplantae</taxon>
        <taxon>Streptophyta</taxon>
        <taxon>Embryophyta</taxon>
        <taxon>Tracheophyta</taxon>
        <taxon>Spermatophyta</taxon>
        <taxon>Magnoliopsida</taxon>
        <taxon>eudicotyledons</taxon>
        <taxon>Gunneridae</taxon>
        <taxon>Pentapetalae</taxon>
        <taxon>rosids</taxon>
        <taxon>malvids</taxon>
        <taxon>Brassicales</taxon>
        <taxon>Brassicaceae</taxon>
        <taxon>Brassiceae</taxon>
        <taxon>Brassica</taxon>
    </lineage>
</organism>